<sequence>MPPDRTKQVDIEKVHGSKASDDEATIQRKLKWSIDWREIRLGGEDEGSVLVFDDCDDVRRKIRKLQRSQGFRITYWLRHIGGIKYNSWSRFMKAEGPDAGAENGIYYAAYAYFEKIRIAEGKKKTAKREQNELEHPQGFVVRDRRQTRDSIH</sequence>
<keyword evidence="4" id="KW-1185">Reference proteome</keyword>
<evidence type="ECO:0000259" key="2">
    <source>
        <dbReference type="Pfam" id="PF24852"/>
    </source>
</evidence>
<proteinExistence type="predicted"/>
<dbReference type="InterPro" id="IPR056143">
    <property type="entry name" value="DUF7726"/>
</dbReference>
<feature type="region of interest" description="Disordered" evidence="1">
    <location>
        <begin position="1"/>
        <end position="20"/>
    </location>
</feature>
<feature type="domain" description="DUF7726" evidence="2">
    <location>
        <begin position="51"/>
        <end position="123"/>
    </location>
</feature>
<evidence type="ECO:0000313" key="3">
    <source>
        <dbReference type="EMBL" id="KZT74740.1"/>
    </source>
</evidence>
<gene>
    <name evidence="3" type="ORF">DAEQUDRAFT_719915</name>
</gene>
<organism evidence="3 4">
    <name type="scientific">Daedalea quercina L-15889</name>
    <dbReference type="NCBI Taxonomy" id="1314783"/>
    <lineage>
        <taxon>Eukaryota</taxon>
        <taxon>Fungi</taxon>
        <taxon>Dikarya</taxon>
        <taxon>Basidiomycota</taxon>
        <taxon>Agaricomycotina</taxon>
        <taxon>Agaricomycetes</taxon>
        <taxon>Polyporales</taxon>
        <taxon>Fomitopsis</taxon>
    </lineage>
</organism>
<dbReference type="AlphaFoldDB" id="A0A165UD50"/>
<dbReference type="PANTHER" id="PTHR42339">
    <property type="entry name" value="HISTONE H1"/>
    <property type="match status" value="1"/>
</dbReference>
<protein>
    <recommendedName>
        <fullName evidence="2">DUF7726 domain-containing protein</fullName>
    </recommendedName>
</protein>
<evidence type="ECO:0000313" key="4">
    <source>
        <dbReference type="Proteomes" id="UP000076727"/>
    </source>
</evidence>
<reference evidence="3 4" key="1">
    <citation type="journal article" date="2016" name="Mol. Biol. Evol.">
        <title>Comparative Genomics of Early-Diverging Mushroom-Forming Fungi Provides Insights into the Origins of Lignocellulose Decay Capabilities.</title>
        <authorList>
            <person name="Nagy L.G."/>
            <person name="Riley R."/>
            <person name="Tritt A."/>
            <person name="Adam C."/>
            <person name="Daum C."/>
            <person name="Floudas D."/>
            <person name="Sun H."/>
            <person name="Yadav J.S."/>
            <person name="Pangilinan J."/>
            <person name="Larsson K.H."/>
            <person name="Matsuura K."/>
            <person name="Barry K."/>
            <person name="Labutti K."/>
            <person name="Kuo R."/>
            <person name="Ohm R.A."/>
            <person name="Bhattacharya S.S."/>
            <person name="Shirouzu T."/>
            <person name="Yoshinaga Y."/>
            <person name="Martin F.M."/>
            <person name="Grigoriev I.V."/>
            <person name="Hibbett D.S."/>
        </authorList>
    </citation>
    <scope>NUCLEOTIDE SEQUENCE [LARGE SCALE GENOMIC DNA]</scope>
    <source>
        <strain evidence="3 4">L-15889</strain>
    </source>
</reference>
<dbReference type="Pfam" id="PF24852">
    <property type="entry name" value="DUF7726"/>
    <property type="match status" value="1"/>
</dbReference>
<dbReference type="EMBL" id="KV429032">
    <property type="protein sequence ID" value="KZT74740.1"/>
    <property type="molecule type" value="Genomic_DNA"/>
</dbReference>
<dbReference type="Proteomes" id="UP000076727">
    <property type="component" value="Unassembled WGS sequence"/>
</dbReference>
<dbReference type="PANTHER" id="PTHR42339:SF1">
    <property type="entry name" value="HISTONE H1"/>
    <property type="match status" value="1"/>
</dbReference>
<accession>A0A165UD50</accession>
<evidence type="ECO:0000256" key="1">
    <source>
        <dbReference type="SAM" id="MobiDB-lite"/>
    </source>
</evidence>
<dbReference type="OrthoDB" id="2789112at2759"/>
<feature type="region of interest" description="Disordered" evidence="1">
    <location>
        <begin position="126"/>
        <end position="152"/>
    </location>
</feature>
<name>A0A165UD50_9APHY</name>